<evidence type="ECO:0000313" key="2">
    <source>
        <dbReference type="Proteomes" id="UP000183209"/>
    </source>
</evidence>
<dbReference type="InterPro" id="IPR027396">
    <property type="entry name" value="DsrEFH-like"/>
</dbReference>
<dbReference type="InterPro" id="IPR003787">
    <property type="entry name" value="Sulphur_relay_DsrE/F-like"/>
</dbReference>
<gene>
    <name evidence="1" type="ORF">SAMN04487906_2116</name>
</gene>
<dbReference type="SUPFAM" id="SSF75169">
    <property type="entry name" value="DsrEFH-like"/>
    <property type="match status" value="1"/>
</dbReference>
<dbReference type="Proteomes" id="UP000183209">
    <property type="component" value="Unassembled WGS sequence"/>
</dbReference>
<dbReference type="EMBL" id="FPAG01000006">
    <property type="protein sequence ID" value="SFS92190.1"/>
    <property type="molecule type" value="Genomic_DNA"/>
</dbReference>
<evidence type="ECO:0000313" key="1">
    <source>
        <dbReference type="EMBL" id="SFS92190.1"/>
    </source>
</evidence>
<proteinExistence type="predicted"/>
<sequence length="122" mass="13110">MSAKKKVVVLISKGMDDERASVAWSIANGGIKSGLEVSIFLVSSGVDWVRKGAYSFAHLNPKDPTMKDMIETVLANKCRIMVCPPCSAVRGYTVDDLIDGIELVGSMALHQLILEGAETISI</sequence>
<accession>A0A1I6TSR9</accession>
<dbReference type="AlphaFoldDB" id="A0A1I6TSR9"/>
<reference evidence="1 2" key="1">
    <citation type="submission" date="2016-10" db="EMBL/GenBank/DDBJ databases">
        <authorList>
            <person name="de Groot N.N."/>
        </authorList>
    </citation>
    <scope>NUCLEOTIDE SEQUENCE [LARGE SCALE GENOMIC DNA]</scope>
    <source>
        <strain evidence="1 2">CGMCC 1.6114</strain>
    </source>
</reference>
<dbReference type="OrthoDB" id="9812053at2"/>
<dbReference type="Gene3D" id="3.40.1260.10">
    <property type="entry name" value="DsrEFH-like"/>
    <property type="match status" value="1"/>
</dbReference>
<dbReference type="RefSeq" id="WP_074978713.1">
    <property type="nucleotide sequence ID" value="NZ_FPAG01000006.1"/>
</dbReference>
<name>A0A1I6TSR9_9FLAO</name>
<protein>
    <submittedName>
        <fullName evidence="1">Predicted peroxiredoxin</fullName>
    </submittedName>
</protein>
<dbReference type="Pfam" id="PF02635">
    <property type="entry name" value="DsrE"/>
    <property type="match status" value="1"/>
</dbReference>
<organism evidence="1 2">
    <name type="scientific">Zhouia amylolytica</name>
    <dbReference type="NCBI Taxonomy" id="376730"/>
    <lineage>
        <taxon>Bacteria</taxon>
        <taxon>Pseudomonadati</taxon>
        <taxon>Bacteroidota</taxon>
        <taxon>Flavobacteriia</taxon>
        <taxon>Flavobacteriales</taxon>
        <taxon>Flavobacteriaceae</taxon>
        <taxon>Zhouia</taxon>
    </lineage>
</organism>